<evidence type="ECO:0000256" key="1">
    <source>
        <dbReference type="SAM" id="Phobius"/>
    </source>
</evidence>
<protein>
    <submittedName>
        <fullName evidence="3">Sulfurtransferase</fullName>
    </submittedName>
</protein>
<dbReference type="InterPro" id="IPR050229">
    <property type="entry name" value="GlpE_sulfurtransferase"/>
</dbReference>
<dbReference type="SMART" id="SM00450">
    <property type="entry name" value="RHOD"/>
    <property type="match status" value="1"/>
</dbReference>
<keyword evidence="1" id="KW-1133">Transmembrane helix</keyword>
<dbReference type="PANTHER" id="PTHR43031">
    <property type="entry name" value="FAD-DEPENDENT OXIDOREDUCTASE"/>
    <property type="match status" value="1"/>
</dbReference>
<dbReference type="InterPro" id="IPR036873">
    <property type="entry name" value="Rhodanese-like_dom_sf"/>
</dbReference>
<keyword evidence="4" id="KW-1185">Reference proteome</keyword>
<dbReference type="InterPro" id="IPR001763">
    <property type="entry name" value="Rhodanese-like_dom"/>
</dbReference>
<reference evidence="3" key="1">
    <citation type="journal article" date="2014" name="Int. J. Syst. Evol. Microbiol.">
        <title>Complete genome sequence of Corynebacterium casei LMG S-19264T (=DSM 44701T), isolated from a smear-ripened cheese.</title>
        <authorList>
            <consortium name="US DOE Joint Genome Institute (JGI-PGF)"/>
            <person name="Walter F."/>
            <person name="Albersmeier A."/>
            <person name="Kalinowski J."/>
            <person name="Ruckert C."/>
        </authorList>
    </citation>
    <scope>NUCLEOTIDE SEQUENCE</scope>
    <source>
        <strain evidence="3">JCM 17251</strain>
    </source>
</reference>
<name>A0A918D5Z2_9BACI</name>
<dbReference type="CDD" id="cd00158">
    <property type="entry name" value="RHOD"/>
    <property type="match status" value="1"/>
</dbReference>
<keyword evidence="1" id="KW-0812">Transmembrane</keyword>
<keyword evidence="1" id="KW-0472">Membrane</keyword>
<sequence>MSLIQWIILIVIVAFFGVRFMPVKGIMNISVQEAKNKFKDHNVQFIDVRTPGEYKANHRKPFQNIPLSNLASEAGSLDKEKEVVVICQSGMRSAKAAKILKKKGFQKISNVKGGMGAWI</sequence>
<evidence type="ECO:0000259" key="2">
    <source>
        <dbReference type="PROSITE" id="PS50206"/>
    </source>
</evidence>
<accession>A0A918D5Z2</accession>
<dbReference type="SUPFAM" id="SSF52821">
    <property type="entry name" value="Rhodanese/Cell cycle control phosphatase"/>
    <property type="match status" value="1"/>
</dbReference>
<dbReference type="RefSeq" id="WP_156855765.1">
    <property type="nucleotide sequence ID" value="NZ_BMOS01000054.1"/>
</dbReference>
<dbReference type="AlphaFoldDB" id="A0A918D5Z2"/>
<organism evidence="3 4">
    <name type="scientific">Oceanobacillus indicireducens</name>
    <dbReference type="NCBI Taxonomy" id="1004261"/>
    <lineage>
        <taxon>Bacteria</taxon>
        <taxon>Bacillati</taxon>
        <taxon>Bacillota</taxon>
        <taxon>Bacilli</taxon>
        <taxon>Bacillales</taxon>
        <taxon>Bacillaceae</taxon>
        <taxon>Oceanobacillus</taxon>
    </lineage>
</organism>
<feature type="transmembrane region" description="Helical" evidence="1">
    <location>
        <begin position="6"/>
        <end position="27"/>
    </location>
</feature>
<reference evidence="3" key="2">
    <citation type="submission" date="2020-09" db="EMBL/GenBank/DDBJ databases">
        <authorList>
            <person name="Sun Q."/>
            <person name="Ohkuma M."/>
        </authorList>
    </citation>
    <scope>NUCLEOTIDE SEQUENCE</scope>
    <source>
        <strain evidence="3">JCM 17251</strain>
    </source>
</reference>
<gene>
    <name evidence="3" type="ORF">GCM10007971_37690</name>
</gene>
<comment type="caution">
    <text evidence="3">The sequence shown here is derived from an EMBL/GenBank/DDBJ whole genome shotgun (WGS) entry which is preliminary data.</text>
</comment>
<dbReference type="Gene3D" id="3.40.250.10">
    <property type="entry name" value="Rhodanese-like domain"/>
    <property type="match status" value="1"/>
</dbReference>
<dbReference type="PANTHER" id="PTHR43031:SF17">
    <property type="entry name" value="SULFURTRANSFERASE YTWF-RELATED"/>
    <property type="match status" value="1"/>
</dbReference>
<feature type="domain" description="Rhodanese" evidence="2">
    <location>
        <begin position="39"/>
        <end position="119"/>
    </location>
</feature>
<evidence type="ECO:0000313" key="3">
    <source>
        <dbReference type="EMBL" id="GGN67083.1"/>
    </source>
</evidence>
<dbReference type="EMBL" id="BMOS01000054">
    <property type="protein sequence ID" value="GGN67083.1"/>
    <property type="molecule type" value="Genomic_DNA"/>
</dbReference>
<evidence type="ECO:0000313" key="4">
    <source>
        <dbReference type="Proteomes" id="UP000624041"/>
    </source>
</evidence>
<dbReference type="PROSITE" id="PS50206">
    <property type="entry name" value="RHODANESE_3"/>
    <property type="match status" value="1"/>
</dbReference>
<dbReference type="Proteomes" id="UP000624041">
    <property type="component" value="Unassembled WGS sequence"/>
</dbReference>
<dbReference type="Pfam" id="PF00581">
    <property type="entry name" value="Rhodanese"/>
    <property type="match status" value="1"/>
</dbReference>
<proteinExistence type="predicted"/>